<evidence type="ECO:0000259" key="7">
    <source>
        <dbReference type="Pfam" id="PF00365"/>
    </source>
</evidence>
<proteinExistence type="inferred from homology"/>
<feature type="binding site" evidence="6">
    <location>
        <position position="112"/>
    </location>
    <ligand>
        <name>Mg(2+)</name>
        <dbReference type="ChEBI" id="CHEBI:18420"/>
        <note>catalytic</note>
    </ligand>
</feature>
<feature type="active site" description="Proton acceptor" evidence="6">
    <location>
        <position position="142"/>
    </location>
</feature>
<dbReference type="Pfam" id="PF00365">
    <property type="entry name" value="PFK"/>
    <property type="match status" value="1"/>
</dbReference>
<reference evidence="8" key="1">
    <citation type="submission" date="2020-10" db="EMBL/GenBank/DDBJ databases">
        <authorList>
            <person name="Gilroy R."/>
        </authorList>
    </citation>
    <scope>NUCLEOTIDE SEQUENCE</scope>
    <source>
        <strain evidence="8">11159</strain>
    </source>
</reference>
<dbReference type="PRINTS" id="PR00476">
    <property type="entry name" value="PHFRCTKINASE"/>
</dbReference>
<dbReference type="GO" id="GO:0006002">
    <property type="term" value="P:fructose 6-phosphate metabolic process"/>
    <property type="evidence" value="ECO:0007669"/>
    <property type="project" value="InterPro"/>
</dbReference>
<dbReference type="InterPro" id="IPR050929">
    <property type="entry name" value="PFKA"/>
</dbReference>
<keyword evidence="5 6" id="KW-0460">Magnesium</keyword>
<comment type="function">
    <text evidence="6">Catalyzes the phosphorylation of D-fructose 6-phosphate, the first committing step of glycolysis. Uses inorganic phosphate (PPi) as phosphoryl donor instead of ATP like common ATP-dependent phosphofructokinases (ATP-PFKs), which renders the reaction reversible, and can thus function both in glycolysis and gluconeogenesis. Consistently, PPi-PFK can replace the enzymes of both the forward (ATP-PFK) and reverse (fructose-bisphosphatase (FBPase)) reactions.</text>
</comment>
<comment type="caution">
    <text evidence="8">The sequence shown here is derived from an EMBL/GenBank/DDBJ whole genome shotgun (WGS) entry which is preliminary data.</text>
</comment>
<evidence type="ECO:0000256" key="2">
    <source>
        <dbReference type="ARBA" id="ARBA00022679"/>
    </source>
</evidence>
<dbReference type="NCBIfam" id="NF010675">
    <property type="entry name" value="PRK14072.1"/>
    <property type="match status" value="1"/>
</dbReference>
<feature type="binding site" evidence="6">
    <location>
        <begin position="186"/>
        <end position="188"/>
    </location>
    <ligand>
        <name>substrate</name>
    </ligand>
</feature>
<keyword evidence="2 6" id="KW-0808">Transferase</keyword>
<feature type="binding site" evidence="6">
    <location>
        <position position="15"/>
    </location>
    <ligand>
        <name>diphosphate</name>
        <dbReference type="ChEBI" id="CHEBI:33019"/>
    </ligand>
</feature>
<evidence type="ECO:0000256" key="5">
    <source>
        <dbReference type="ARBA" id="ARBA00022842"/>
    </source>
</evidence>
<dbReference type="EC" id="2.7.1.90" evidence="6"/>
<reference evidence="8" key="2">
    <citation type="journal article" date="2021" name="PeerJ">
        <title>Extensive microbial diversity within the chicken gut microbiome revealed by metagenomics and culture.</title>
        <authorList>
            <person name="Gilroy R."/>
            <person name="Ravi A."/>
            <person name="Getino M."/>
            <person name="Pursley I."/>
            <person name="Horton D.L."/>
            <person name="Alikhan N.F."/>
            <person name="Baker D."/>
            <person name="Gharbi K."/>
            <person name="Hall N."/>
            <person name="Watson M."/>
            <person name="Adriaenssens E.M."/>
            <person name="Foster-Nyarko E."/>
            <person name="Jarju S."/>
            <person name="Secka A."/>
            <person name="Antonio M."/>
            <person name="Oren A."/>
            <person name="Chaudhuri R.R."/>
            <person name="La Ragione R."/>
            <person name="Hildebrand F."/>
            <person name="Pallen M.J."/>
        </authorList>
    </citation>
    <scope>NUCLEOTIDE SEQUENCE</scope>
    <source>
        <strain evidence="8">11159</strain>
    </source>
</reference>
<feature type="binding site" evidence="6">
    <location>
        <begin position="140"/>
        <end position="142"/>
    </location>
    <ligand>
        <name>substrate</name>
    </ligand>
</feature>
<comment type="activity regulation">
    <text evidence="6">Non-allosteric.</text>
</comment>
<dbReference type="AlphaFoldDB" id="A0A9D9DI80"/>
<dbReference type="InterPro" id="IPR011404">
    <property type="entry name" value="PPi-PFK"/>
</dbReference>
<evidence type="ECO:0000256" key="1">
    <source>
        <dbReference type="ARBA" id="ARBA00001946"/>
    </source>
</evidence>
<feature type="site" description="Important for catalytic activity and substrate specificity; stabilizes the transition state when the phosphoryl donor is PPi; prevents ATP from binding by mimicking the alpha-phosphate group of ATP" evidence="6">
    <location>
        <position position="113"/>
    </location>
</feature>
<evidence type="ECO:0000313" key="9">
    <source>
        <dbReference type="Proteomes" id="UP000823613"/>
    </source>
</evidence>
<dbReference type="Gene3D" id="3.40.50.460">
    <property type="entry name" value="Phosphofructokinase domain"/>
    <property type="match status" value="1"/>
</dbReference>
<feature type="domain" description="Phosphofructokinase" evidence="7">
    <location>
        <begin position="8"/>
        <end position="300"/>
    </location>
</feature>
<dbReference type="GO" id="GO:0005737">
    <property type="term" value="C:cytoplasm"/>
    <property type="evidence" value="ECO:0007669"/>
    <property type="project" value="UniProtKB-SubCell"/>
</dbReference>
<comment type="cofactor">
    <cofactor evidence="1 6">
        <name>Mg(2+)</name>
        <dbReference type="ChEBI" id="CHEBI:18420"/>
    </cofactor>
</comment>
<sequence>MKEILGNVIYGQSGGPTSIINTSAYYLFKECFNKLENKIKIYAMKYGIEGLLEENIIEVKDNDNLNKLLVSPGAYFGSNRYKLKDDDLNVFNKILETFKKYNIRYFFYNGGNDSMDTINKISTYFKKVNYECYCIGINKTIDNDLLHTDFSLGYASASKFIINTILEIYADDKSYKVGRINIIETMGRNAGWLAASSKLCSLKGDIVDFILIPEKYVDLEDFLIKISEVYKRKKHCIICVSEGIKNLKGEFIFENDLMLDKFGHNQLGGVSIKLCELIKNRFNIKTRYYELSLLQRANSMYLSKIEEQVAKDLSIYALNAALNKENNKMVVINRLPNTNRNNYKYDFSLVPIKEVSNKERYLDEKFILKNKYDVDESFIDYLLPLVDGEGGLLDILK</sequence>
<dbReference type="GO" id="GO:0046872">
    <property type="term" value="F:metal ion binding"/>
    <property type="evidence" value="ECO:0007669"/>
    <property type="project" value="UniProtKB-KW"/>
</dbReference>
<comment type="similarity">
    <text evidence="6">Belongs to the phosphofructokinase type A (PFKA) family. PPi-dependent PFK group II subfamily. Clade 'B2' sub-subfamily.</text>
</comment>
<gene>
    <name evidence="6" type="primary">pfp</name>
    <name evidence="8" type="ORF">IAC58_06100</name>
</gene>
<feature type="binding site" evidence="6">
    <location>
        <position position="242"/>
    </location>
    <ligand>
        <name>substrate</name>
    </ligand>
</feature>
<evidence type="ECO:0000256" key="4">
    <source>
        <dbReference type="ARBA" id="ARBA00022777"/>
    </source>
</evidence>
<dbReference type="InterPro" id="IPR000023">
    <property type="entry name" value="Phosphofructokinase_dom"/>
</dbReference>
<dbReference type="GO" id="GO:0003872">
    <property type="term" value="F:6-phosphofructokinase activity"/>
    <property type="evidence" value="ECO:0007669"/>
    <property type="project" value="UniProtKB-UniRule"/>
</dbReference>
<dbReference type="SUPFAM" id="SSF53784">
    <property type="entry name" value="Phosphofructokinase"/>
    <property type="match status" value="1"/>
</dbReference>
<dbReference type="Proteomes" id="UP000823613">
    <property type="component" value="Unassembled WGS sequence"/>
</dbReference>
<evidence type="ECO:0000256" key="6">
    <source>
        <dbReference type="HAMAP-Rule" id="MF_01978"/>
    </source>
</evidence>
<dbReference type="HAMAP" id="MF_01978">
    <property type="entry name" value="Phosphofructokinase_II_B2"/>
    <property type="match status" value="1"/>
</dbReference>
<comment type="caution">
    <text evidence="6">Lacks conserved residue(s) required for the propagation of feature annotation.</text>
</comment>
<evidence type="ECO:0000313" key="8">
    <source>
        <dbReference type="EMBL" id="MBO8428094.1"/>
    </source>
</evidence>
<dbReference type="InterPro" id="IPR022953">
    <property type="entry name" value="ATP_PFK"/>
</dbReference>
<keyword evidence="4 6" id="KW-0418">Kinase</keyword>
<evidence type="ECO:0000256" key="3">
    <source>
        <dbReference type="ARBA" id="ARBA00022723"/>
    </source>
</evidence>
<comment type="pathway">
    <text evidence="6">Carbohydrate degradation; glycolysis; D-glyceraldehyde 3-phosphate and glycerone phosphate from D-glucose: step 3/4.</text>
</comment>
<protein>
    <recommendedName>
        <fullName evidence="6">Pyrophosphate--fructose 6-phosphate 1-phosphotransferase</fullName>
        <ecNumber evidence="6">2.7.1.90</ecNumber>
    </recommendedName>
    <alternativeName>
        <fullName evidence="6">6-phosphofructokinase, pyrophosphate dependent</fullName>
    </alternativeName>
    <alternativeName>
        <fullName evidence="6">PPi-dependent phosphofructokinase</fullName>
        <shortName evidence="6">PPi-PFK</shortName>
    </alternativeName>
    <alternativeName>
        <fullName evidence="6">Pyrophosphate-dependent 6-phosphofructose-1-kinase</fullName>
    </alternativeName>
</protein>
<feature type="site" description="Important for catalytic activity; stabilizes the transition state when the phosphoryl donor is PPi" evidence="6">
    <location>
        <position position="139"/>
    </location>
</feature>
<keyword evidence="6" id="KW-0324">Glycolysis</keyword>
<keyword evidence="6" id="KW-0963">Cytoplasm</keyword>
<comment type="catalytic activity">
    <reaction evidence="6">
        <text>beta-D-fructose 6-phosphate + diphosphate = beta-D-fructose 1,6-bisphosphate + phosphate + H(+)</text>
        <dbReference type="Rhea" id="RHEA:13613"/>
        <dbReference type="ChEBI" id="CHEBI:15378"/>
        <dbReference type="ChEBI" id="CHEBI:32966"/>
        <dbReference type="ChEBI" id="CHEBI:33019"/>
        <dbReference type="ChEBI" id="CHEBI:43474"/>
        <dbReference type="ChEBI" id="CHEBI:57634"/>
        <dbReference type="EC" id="2.7.1.90"/>
    </reaction>
</comment>
<organism evidence="8 9">
    <name type="scientific">Candidatus Onthovivens merdipullorum</name>
    <dbReference type="NCBI Taxonomy" id="2840889"/>
    <lineage>
        <taxon>Bacteria</taxon>
        <taxon>Bacillati</taxon>
        <taxon>Bacillota</taxon>
        <taxon>Bacilli</taxon>
        <taxon>Bacillales</taxon>
        <taxon>Candidatus Onthovivens</taxon>
    </lineage>
</organism>
<dbReference type="EMBL" id="JADIMY010000117">
    <property type="protein sequence ID" value="MBO8428094.1"/>
    <property type="molecule type" value="Genomic_DNA"/>
</dbReference>
<dbReference type="GO" id="GO:0047334">
    <property type="term" value="F:diphosphate-fructose-6-phosphate 1-phosphotransferase activity"/>
    <property type="evidence" value="ECO:0007669"/>
    <property type="project" value="UniProtKB-EC"/>
</dbReference>
<dbReference type="PIRSF" id="PIRSF036483">
    <property type="entry name" value="PFK_XF0274"/>
    <property type="match status" value="1"/>
</dbReference>
<dbReference type="PANTHER" id="PTHR45770">
    <property type="entry name" value="ATP-DEPENDENT 6-PHOSPHOFRUCTOKINASE 1"/>
    <property type="match status" value="1"/>
</dbReference>
<keyword evidence="3 6" id="KW-0479">Metal-binding</keyword>
<dbReference type="Gene3D" id="3.40.50.450">
    <property type="match status" value="1"/>
</dbReference>
<accession>A0A9D9DI80</accession>
<name>A0A9D9DI80_9BACL</name>
<comment type="subunit">
    <text evidence="6">Homodimer.</text>
</comment>
<comment type="subcellular location">
    <subcellularLocation>
        <location evidence="6">Cytoplasm</location>
    </subcellularLocation>
</comment>
<dbReference type="InterPro" id="IPR035966">
    <property type="entry name" value="PKF_sf"/>
</dbReference>